<dbReference type="GO" id="GO:0004497">
    <property type="term" value="F:monooxygenase activity"/>
    <property type="evidence" value="ECO:0007669"/>
    <property type="project" value="UniProtKB-KW"/>
</dbReference>
<dbReference type="KEGG" id="cci:CC1G_03117"/>
<dbReference type="Proteomes" id="UP000001861">
    <property type="component" value="Unassembled WGS sequence"/>
</dbReference>
<dbReference type="PANTHER" id="PTHR13789">
    <property type="entry name" value="MONOOXYGENASE"/>
    <property type="match status" value="1"/>
</dbReference>
<dbReference type="EMBL" id="AACS02000008">
    <property type="protein sequence ID" value="EAU80941.1"/>
    <property type="molecule type" value="Genomic_DNA"/>
</dbReference>
<dbReference type="STRING" id="240176.A8PF02"/>
<reference evidence="4 5" key="1">
    <citation type="journal article" date="2010" name="Proc. Natl. Acad. Sci. U.S.A.">
        <title>Insights into evolution of multicellular fungi from the assembled chromosomes of the mushroom Coprinopsis cinerea (Coprinus cinereus).</title>
        <authorList>
            <person name="Stajich J.E."/>
            <person name="Wilke S.K."/>
            <person name="Ahren D."/>
            <person name="Au C.H."/>
            <person name="Birren B.W."/>
            <person name="Borodovsky M."/>
            <person name="Burns C."/>
            <person name="Canback B."/>
            <person name="Casselton L.A."/>
            <person name="Cheng C.K."/>
            <person name="Deng J."/>
            <person name="Dietrich F.S."/>
            <person name="Fargo D.C."/>
            <person name="Farman M.L."/>
            <person name="Gathman A.C."/>
            <person name="Goldberg J."/>
            <person name="Guigo R."/>
            <person name="Hoegger P.J."/>
            <person name="Hooker J.B."/>
            <person name="Huggins A."/>
            <person name="James T.Y."/>
            <person name="Kamada T."/>
            <person name="Kilaru S."/>
            <person name="Kodira C."/>
            <person name="Kues U."/>
            <person name="Kupfer D."/>
            <person name="Kwan H.S."/>
            <person name="Lomsadze A."/>
            <person name="Li W."/>
            <person name="Lilly W.W."/>
            <person name="Ma L.J."/>
            <person name="Mackey A.J."/>
            <person name="Manning G."/>
            <person name="Martin F."/>
            <person name="Muraguchi H."/>
            <person name="Natvig D.O."/>
            <person name="Palmerini H."/>
            <person name="Ramesh M.A."/>
            <person name="Rehmeyer C.J."/>
            <person name="Roe B.A."/>
            <person name="Shenoy N."/>
            <person name="Stanke M."/>
            <person name="Ter-Hovhannisyan V."/>
            <person name="Tunlid A."/>
            <person name="Velagapudi R."/>
            <person name="Vision T.J."/>
            <person name="Zeng Q."/>
            <person name="Zolan M.E."/>
            <person name="Pukkila P.J."/>
        </authorList>
    </citation>
    <scope>NUCLEOTIDE SEQUENCE [LARGE SCALE GENOMIC DNA]</scope>
    <source>
        <strain evidence="5">Okayama-7 / 130 / ATCC MYA-4618 / FGSC 9003</strain>
    </source>
</reference>
<evidence type="ECO:0000256" key="2">
    <source>
        <dbReference type="ARBA" id="ARBA00023002"/>
    </source>
</evidence>
<dbReference type="InterPro" id="IPR036188">
    <property type="entry name" value="FAD/NAD-bd_sf"/>
</dbReference>
<dbReference type="PRINTS" id="PR00420">
    <property type="entry name" value="RNGMNOXGNASE"/>
</dbReference>
<evidence type="ECO:0000256" key="3">
    <source>
        <dbReference type="ARBA" id="ARBA00023033"/>
    </source>
</evidence>
<keyword evidence="5" id="KW-1185">Reference proteome</keyword>
<dbReference type="VEuPathDB" id="FungiDB:CC1G_03117"/>
<dbReference type="PANTHER" id="PTHR13789:SF309">
    <property type="entry name" value="PUTATIVE (AFU_ORTHOLOGUE AFUA_6G14510)-RELATED"/>
    <property type="match status" value="1"/>
</dbReference>
<name>A8PF02_COPC7</name>
<evidence type="ECO:0000256" key="1">
    <source>
        <dbReference type="ARBA" id="ARBA00007992"/>
    </source>
</evidence>
<comment type="similarity">
    <text evidence="1">Belongs to the paxM FAD-dependent monooxygenase family.</text>
</comment>
<keyword evidence="3" id="KW-0503">Monooxygenase</keyword>
<keyword evidence="2" id="KW-0560">Oxidoreductase</keyword>
<evidence type="ECO:0008006" key="6">
    <source>
        <dbReference type="Google" id="ProtNLM"/>
    </source>
</evidence>
<evidence type="ECO:0000313" key="4">
    <source>
        <dbReference type="EMBL" id="EAU80941.1"/>
    </source>
</evidence>
<dbReference type="InParanoid" id="A8PF02"/>
<sequence length="466" mass="50661">MQIIIVGGGISGLLTYVALRNHIAHSDSTISIKIVDNAKGPDDFTDGCSSFAPNAVRALCAVAPEVVPLLRQRGYSGGTISAHNSTGKVLGEFKAGAKERYDELQQLVVSHKALREVLMTLIDPGDIAWGKVVTGLFELSSGVQVTYTDGTTETTDLVIGADGARSIVKDAIFRGAHPNEFRGTVNVGAIVPTVELPVRFQKDLMTTGSAITFGKRGFFGYSLTSTSPSRDLFWWSVFFPPTSHPDLPTTEEVKSQLFHCVEGWKAPFDQGSDENAFESLLLLAFGNSDEEKPSKDTASTLLDTKQLIIQPRYSSARLPYFTNRNSSLAKGRIILVGEAAHVIPPETMQGAAFTIEDVAVYTLLLKHYSEAQGLVSKYRFSPSVYEAAAKGYDDLRVPRASQLMKSVGNGLDCDGGDEMGWFGEKLRDWAASLFCRFSDCVQEESFSYDPKKAVGDYVAKHEGCHA</sequence>
<dbReference type="SUPFAM" id="SSF51905">
    <property type="entry name" value="FAD/NAD(P)-binding domain"/>
    <property type="match status" value="1"/>
</dbReference>
<evidence type="ECO:0000313" key="5">
    <source>
        <dbReference type="Proteomes" id="UP000001861"/>
    </source>
</evidence>
<dbReference type="InterPro" id="IPR050493">
    <property type="entry name" value="FAD-dep_Monooxygenase_BioMet"/>
</dbReference>
<dbReference type="RefSeq" id="XP_001840888.1">
    <property type="nucleotide sequence ID" value="XM_001840836.1"/>
</dbReference>
<gene>
    <name evidence="4" type="ORF">CC1G_03117</name>
</gene>
<dbReference type="OrthoDB" id="47494at2759"/>
<dbReference type="GeneID" id="6017543"/>
<comment type="caution">
    <text evidence="4">The sequence shown here is derived from an EMBL/GenBank/DDBJ whole genome shotgun (WGS) entry which is preliminary data.</text>
</comment>
<dbReference type="Gene3D" id="3.50.50.60">
    <property type="entry name" value="FAD/NAD(P)-binding domain"/>
    <property type="match status" value="1"/>
</dbReference>
<dbReference type="AlphaFoldDB" id="A8PF02"/>
<proteinExistence type="inferred from homology"/>
<dbReference type="eggNOG" id="ENOG502S4M8">
    <property type="taxonomic scope" value="Eukaryota"/>
</dbReference>
<protein>
    <recommendedName>
        <fullName evidence="6">FAD-binding domain-containing protein</fullName>
    </recommendedName>
</protein>
<accession>A8PF02</accession>
<organism evidence="4 5">
    <name type="scientific">Coprinopsis cinerea (strain Okayama-7 / 130 / ATCC MYA-4618 / FGSC 9003)</name>
    <name type="common">Inky cap fungus</name>
    <name type="synonym">Hormographiella aspergillata</name>
    <dbReference type="NCBI Taxonomy" id="240176"/>
    <lineage>
        <taxon>Eukaryota</taxon>
        <taxon>Fungi</taxon>
        <taxon>Dikarya</taxon>
        <taxon>Basidiomycota</taxon>
        <taxon>Agaricomycotina</taxon>
        <taxon>Agaricomycetes</taxon>
        <taxon>Agaricomycetidae</taxon>
        <taxon>Agaricales</taxon>
        <taxon>Agaricineae</taxon>
        <taxon>Psathyrellaceae</taxon>
        <taxon>Coprinopsis</taxon>
    </lineage>
</organism>
<dbReference type="OMA" id="MWWSTYE"/>